<evidence type="ECO:0000256" key="4">
    <source>
        <dbReference type="PROSITE-ProRule" id="PRU00042"/>
    </source>
</evidence>
<keyword evidence="2 5" id="KW-0371">Homeobox</keyword>
<dbReference type="GO" id="GO:0008270">
    <property type="term" value="F:zinc ion binding"/>
    <property type="evidence" value="ECO:0007669"/>
    <property type="project" value="UniProtKB-KW"/>
</dbReference>
<evidence type="ECO:0000256" key="5">
    <source>
        <dbReference type="PROSITE-ProRule" id="PRU00108"/>
    </source>
</evidence>
<dbReference type="AlphaFoldDB" id="A0A9W9ITQ9"/>
<evidence type="ECO:0000313" key="10">
    <source>
        <dbReference type="Proteomes" id="UP001146351"/>
    </source>
</evidence>
<keyword evidence="4" id="KW-0862">Zinc</keyword>
<evidence type="ECO:0000259" key="8">
    <source>
        <dbReference type="PROSITE" id="PS50157"/>
    </source>
</evidence>
<dbReference type="PROSITE" id="PS50071">
    <property type="entry name" value="HOMEOBOX_2"/>
    <property type="match status" value="1"/>
</dbReference>
<dbReference type="Pfam" id="PF05920">
    <property type="entry name" value="Homeobox_KN"/>
    <property type="match status" value="1"/>
</dbReference>
<reference evidence="9" key="2">
    <citation type="journal article" date="2023" name="IMA Fungus">
        <title>Comparative genomic study of the Penicillium genus elucidates a diverse pangenome and 15 lateral gene transfer events.</title>
        <authorList>
            <person name="Petersen C."/>
            <person name="Sorensen T."/>
            <person name="Nielsen M.R."/>
            <person name="Sondergaard T.E."/>
            <person name="Sorensen J.L."/>
            <person name="Fitzpatrick D.A."/>
            <person name="Frisvad J.C."/>
            <person name="Nielsen K.L."/>
        </authorList>
    </citation>
    <scope>NUCLEOTIDE SEQUENCE</scope>
    <source>
        <strain evidence="9">IBT 21917</strain>
    </source>
</reference>
<reference evidence="9" key="1">
    <citation type="submission" date="2022-11" db="EMBL/GenBank/DDBJ databases">
        <authorList>
            <person name="Petersen C."/>
        </authorList>
    </citation>
    <scope>NUCLEOTIDE SEQUENCE</scope>
    <source>
        <strain evidence="9">IBT 21917</strain>
    </source>
</reference>
<dbReference type="InterPro" id="IPR009057">
    <property type="entry name" value="Homeodomain-like_sf"/>
</dbReference>
<evidence type="ECO:0000256" key="1">
    <source>
        <dbReference type="ARBA" id="ARBA00023125"/>
    </source>
</evidence>
<protein>
    <recommendedName>
        <fullName evidence="11">Homeobox and C2H2 transcription factor</fullName>
    </recommendedName>
</protein>
<dbReference type="GO" id="GO:0003677">
    <property type="term" value="F:DNA binding"/>
    <property type="evidence" value="ECO:0007669"/>
    <property type="project" value="UniProtKB-UniRule"/>
</dbReference>
<dbReference type="PANTHER" id="PTHR11850">
    <property type="entry name" value="HOMEOBOX PROTEIN TRANSCRIPTION FACTORS"/>
    <property type="match status" value="1"/>
</dbReference>
<dbReference type="GO" id="GO:0005634">
    <property type="term" value="C:nucleus"/>
    <property type="evidence" value="ECO:0007669"/>
    <property type="project" value="UniProtKB-SubCell"/>
</dbReference>
<sequence>MEDNNLAEYVPSSELLDTEDHPQCTNLVPLGIQGIAYPGPWEEYDTENLRFEMEVLPVEPSTIAAKPSGYSNVQWSDSCPEDNDSSQGFAQSPLPGLFEDVLADLAKDCPSKTLADRPIKPKSFPRLPSGAVKVLRLWFHQHHDSPYPTSDERQELEQQTGLNQTQISNWFANARRRKRRTKEHVPSPRPEIDPTAHSLLSPLERWQHSPPESEPAATSDILQALESTSAPSDWSLVYGSDKSSLSENSSGSSFMFGAPSMGNFEHSGSSASDTSFNPPNWHFQRPPTPLPGIRPRRRRRKVSRSAFRLEKSITQRNRAYQCTFCCESFRSKYDWVRHEKALHISVDWWRCAPEGGLIEIDGINVCVFCHAPDADENHLETHNYLRCRDRSPELRVFSRKDHLSQHLRLMHNVKDHRFLDRWRDVTLELHSRCGFCNSSFKTWEERMDHLAEHFKQGADMSQWQGDWGFEPHVACQVENAMPPYLLGQERSTMDPITVSEVGQFQEGELSSSNDNFPKGIHVYTVLYNGLVAYIQDQISLGNYPTDDMIQSRARFMIYGSDDPWNQTYAENPVWLAALKNDVGLLEPQSHFTASNET</sequence>
<feature type="compositionally biased region" description="Polar residues" evidence="6">
    <location>
        <begin position="157"/>
        <end position="171"/>
    </location>
</feature>
<keyword evidence="10" id="KW-1185">Reference proteome</keyword>
<dbReference type="OrthoDB" id="5399138at2759"/>
<feature type="compositionally biased region" description="Basic and acidic residues" evidence="6">
    <location>
        <begin position="145"/>
        <end position="156"/>
    </location>
</feature>
<evidence type="ECO:0000256" key="6">
    <source>
        <dbReference type="SAM" id="MobiDB-lite"/>
    </source>
</evidence>
<evidence type="ECO:0000256" key="3">
    <source>
        <dbReference type="ARBA" id="ARBA00023242"/>
    </source>
</evidence>
<feature type="DNA-binding region" description="Homeobox" evidence="5">
    <location>
        <begin position="120"/>
        <end position="182"/>
    </location>
</feature>
<evidence type="ECO:0000259" key="7">
    <source>
        <dbReference type="PROSITE" id="PS50071"/>
    </source>
</evidence>
<dbReference type="PROSITE" id="PS00028">
    <property type="entry name" value="ZINC_FINGER_C2H2_1"/>
    <property type="match status" value="1"/>
</dbReference>
<dbReference type="Gene3D" id="1.10.10.60">
    <property type="entry name" value="Homeodomain-like"/>
    <property type="match status" value="1"/>
</dbReference>
<accession>A0A9W9ITQ9</accession>
<dbReference type="PROSITE" id="PS50157">
    <property type="entry name" value="ZINC_FINGER_C2H2_2"/>
    <property type="match status" value="1"/>
</dbReference>
<name>A0A9W9ITQ9_9EURO</name>
<proteinExistence type="predicted"/>
<evidence type="ECO:0000256" key="2">
    <source>
        <dbReference type="ARBA" id="ARBA00023155"/>
    </source>
</evidence>
<keyword evidence="4" id="KW-0863">Zinc-finger</keyword>
<organism evidence="9 10">
    <name type="scientific">Penicillium capsulatum</name>
    <dbReference type="NCBI Taxonomy" id="69766"/>
    <lineage>
        <taxon>Eukaryota</taxon>
        <taxon>Fungi</taxon>
        <taxon>Dikarya</taxon>
        <taxon>Ascomycota</taxon>
        <taxon>Pezizomycotina</taxon>
        <taxon>Eurotiomycetes</taxon>
        <taxon>Eurotiomycetidae</taxon>
        <taxon>Eurotiales</taxon>
        <taxon>Aspergillaceae</taxon>
        <taxon>Penicillium</taxon>
    </lineage>
</organism>
<keyword evidence="3 5" id="KW-0539">Nucleus</keyword>
<feature type="domain" description="C2H2-type" evidence="8">
    <location>
        <begin position="320"/>
        <end position="343"/>
    </location>
</feature>
<feature type="compositionally biased region" description="Basic and acidic residues" evidence="6">
    <location>
        <begin position="183"/>
        <end position="194"/>
    </location>
</feature>
<dbReference type="GO" id="GO:0006355">
    <property type="term" value="P:regulation of DNA-templated transcription"/>
    <property type="evidence" value="ECO:0007669"/>
    <property type="project" value="InterPro"/>
</dbReference>
<feature type="region of interest" description="Disordered" evidence="6">
    <location>
        <begin position="265"/>
        <end position="297"/>
    </location>
</feature>
<dbReference type="InterPro" id="IPR013087">
    <property type="entry name" value="Znf_C2H2_type"/>
</dbReference>
<keyword evidence="1 5" id="KW-0238">DNA-binding</keyword>
<dbReference type="SMART" id="SM00389">
    <property type="entry name" value="HOX"/>
    <property type="match status" value="1"/>
</dbReference>
<dbReference type="InterPro" id="IPR008422">
    <property type="entry name" value="KN_HD"/>
</dbReference>
<comment type="subcellular location">
    <subcellularLocation>
        <location evidence="5">Nucleus</location>
    </subcellularLocation>
</comment>
<dbReference type="Proteomes" id="UP001146351">
    <property type="component" value="Unassembled WGS sequence"/>
</dbReference>
<evidence type="ECO:0000313" key="9">
    <source>
        <dbReference type="EMBL" id="KAJ5183857.1"/>
    </source>
</evidence>
<dbReference type="EMBL" id="JAPQKO010000001">
    <property type="protein sequence ID" value="KAJ5183857.1"/>
    <property type="molecule type" value="Genomic_DNA"/>
</dbReference>
<evidence type="ECO:0008006" key="11">
    <source>
        <dbReference type="Google" id="ProtNLM"/>
    </source>
</evidence>
<dbReference type="CDD" id="cd00086">
    <property type="entry name" value="homeodomain"/>
    <property type="match status" value="1"/>
</dbReference>
<feature type="region of interest" description="Disordered" evidence="6">
    <location>
        <begin position="145"/>
        <end position="197"/>
    </location>
</feature>
<dbReference type="SUPFAM" id="SSF46689">
    <property type="entry name" value="Homeodomain-like"/>
    <property type="match status" value="1"/>
</dbReference>
<keyword evidence="4" id="KW-0479">Metal-binding</keyword>
<dbReference type="InterPro" id="IPR001356">
    <property type="entry name" value="HD"/>
</dbReference>
<dbReference type="InterPro" id="IPR050224">
    <property type="entry name" value="TALE_homeobox"/>
</dbReference>
<comment type="caution">
    <text evidence="9">The sequence shown here is derived from an EMBL/GenBank/DDBJ whole genome shotgun (WGS) entry which is preliminary data.</text>
</comment>
<dbReference type="SMART" id="SM00355">
    <property type="entry name" value="ZnF_C2H2"/>
    <property type="match status" value="3"/>
</dbReference>
<feature type="compositionally biased region" description="Polar residues" evidence="6">
    <location>
        <begin position="266"/>
        <end position="278"/>
    </location>
</feature>
<gene>
    <name evidence="9" type="ORF">N7492_001473</name>
</gene>
<feature type="domain" description="Homeobox" evidence="7">
    <location>
        <begin position="118"/>
        <end position="181"/>
    </location>
</feature>